<evidence type="ECO:0000313" key="7">
    <source>
        <dbReference type="EMBL" id="ORY51858.1"/>
    </source>
</evidence>
<evidence type="ECO:0000259" key="1">
    <source>
        <dbReference type="Pfam" id="PF14675"/>
    </source>
</evidence>
<dbReference type="InterPro" id="IPR016024">
    <property type="entry name" value="ARM-type_fold"/>
</dbReference>
<dbReference type="AlphaFoldDB" id="A0A1Y2CXV7"/>
<dbReference type="Pfam" id="PF14680">
    <property type="entry name" value="FANCI_HD2"/>
    <property type="match status" value="1"/>
</dbReference>
<dbReference type="Pfam" id="PF14676">
    <property type="entry name" value="FANCI_S2"/>
    <property type="match status" value="1"/>
</dbReference>
<dbReference type="PANTHER" id="PTHR21818">
    <property type="entry name" value="BC025462 PROTEIN"/>
    <property type="match status" value="1"/>
</dbReference>
<proteinExistence type="predicted"/>
<comment type="caution">
    <text evidence="7">The sequence shown here is derived from an EMBL/GenBank/DDBJ whole genome shotgun (WGS) entry which is preliminary data.</text>
</comment>
<dbReference type="InterPro" id="IPR029308">
    <property type="entry name" value="FANCI_S1"/>
</dbReference>
<dbReference type="InterPro" id="IPR029310">
    <property type="entry name" value="FANCI_HD1"/>
</dbReference>
<dbReference type="InterPro" id="IPR026171">
    <property type="entry name" value="FANCI"/>
</dbReference>
<evidence type="ECO:0000259" key="4">
    <source>
        <dbReference type="Pfam" id="PF14678"/>
    </source>
</evidence>
<dbReference type="EMBL" id="MCGO01000004">
    <property type="protein sequence ID" value="ORY51858.1"/>
    <property type="molecule type" value="Genomic_DNA"/>
</dbReference>
<accession>A0A1Y2CXV7</accession>
<dbReference type="InterPro" id="IPR029312">
    <property type="entry name" value="FANCI_HD2"/>
</dbReference>
<evidence type="ECO:0000259" key="5">
    <source>
        <dbReference type="Pfam" id="PF14679"/>
    </source>
</evidence>
<feature type="domain" description="FANCI helical" evidence="6">
    <location>
        <begin position="502"/>
        <end position="682"/>
    </location>
</feature>
<dbReference type="InterPro" id="IPR029315">
    <property type="entry name" value="FANCI_S2"/>
</dbReference>
<dbReference type="GO" id="GO:0006281">
    <property type="term" value="P:DNA repair"/>
    <property type="evidence" value="ECO:0007669"/>
    <property type="project" value="InterPro"/>
</dbReference>
<reference evidence="7 8" key="1">
    <citation type="submission" date="2016-07" db="EMBL/GenBank/DDBJ databases">
        <title>Pervasive Adenine N6-methylation of Active Genes in Fungi.</title>
        <authorList>
            <consortium name="DOE Joint Genome Institute"/>
            <person name="Mondo S.J."/>
            <person name="Dannebaum R.O."/>
            <person name="Kuo R.C."/>
            <person name="Labutti K."/>
            <person name="Haridas S."/>
            <person name="Kuo A."/>
            <person name="Salamov A."/>
            <person name="Ahrendt S.R."/>
            <person name="Lipzen A."/>
            <person name="Sullivan W."/>
            <person name="Andreopoulos W.B."/>
            <person name="Clum A."/>
            <person name="Lindquist E."/>
            <person name="Daum C."/>
            <person name="Ramamoorthy G.K."/>
            <person name="Gryganskyi A."/>
            <person name="Culley D."/>
            <person name="Magnuson J.K."/>
            <person name="James T.Y."/>
            <person name="O'Malley M.A."/>
            <person name="Stajich J.E."/>
            <person name="Spatafora J.W."/>
            <person name="Visel A."/>
            <person name="Grigoriev I.V."/>
        </authorList>
    </citation>
    <scope>NUCLEOTIDE SEQUENCE [LARGE SCALE GENOMIC DNA]</scope>
    <source>
        <strain evidence="7 8">JEL800</strain>
    </source>
</reference>
<dbReference type="Pfam" id="PF14678">
    <property type="entry name" value="FANCI_S4"/>
    <property type="match status" value="1"/>
</dbReference>
<organism evidence="7 8">
    <name type="scientific">Rhizoclosmatium globosum</name>
    <dbReference type="NCBI Taxonomy" id="329046"/>
    <lineage>
        <taxon>Eukaryota</taxon>
        <taxon>Fungi</taxon>
        <taxon>Fungi incertae sedis</taxon>
        <taxon>Chytridiomycota</taxon>
        <taxon>Chytridiomycota incertae sedis</taxon>
        <taxon>Chytridiomycetes</taxon>
        <taxon>Chytridiales</taxon>
        <taxon>Chytriomycetaceae</taxon>
        <taxon>Rhizoclosmatium</taxon>
    </lineage>
</organism>
<dbReference type="Pfam" id="PF14675">
    <property type="entry name" value="FANCI_S1"/>
    <property type="match status" value="1"/>
</dbReference>
<keyword evidence="8" id="KW-1185">Reference proteome</keyword>
<dbReference type="STRING" id="329046.A0A1Y2CXV7"/>
<dbReference type="Proteomes" id="UP000193642">
    <property type="component" value="Unassembled WGS sequence"/>
</dbReference>
<feature type="domain" description="FANCI solenoid 4" evidence="4">
    <location>
        <begin position="959"/>
        <end position="1165"/>
    </location>
</feature>
<dbReference type="Pfam" id="PF14679">
    <property type="entry name" value="FANCI_HD1"/>
    <property type="match status" value="1"/>
</dbReference>
<feature type="domain" description="FANCI solenoid 3" evidence="3">
    <location>
        <begin position="724"/>
        <end position="871"/>
    </location>
</feature>
<gene>
    <name evidence="7" type="ORF">BCR33DRAFT_845865</name>
</gene>
<dbReference type="OrthoDB" id="195089at2759"/>
<protein>
    <submittedName>
        <fullName evidence="7">Uncharacterized protein</fullName>
    </submittedName>
</protein>
<dbReference type="InterPro" id="IPR029313">
    <property type="entry name" value="FANCI_S3"/>
</dbReference>
<dbReference type="GO" id="GO:0070182">
    <property type="term" value="F:DNA polymerase binding"/>
    <property type="evidence" value="ECO:0007669"/>
    <property type="project" value="TreeGrafter"/>
</dbReference>
<dbReference type="PANTHER" id="PTHR21818:SF0">
    <property type="entry name" value="FANCONI ANEMIA GROUP I PROTEIN"/>
    <property type="match status" value="1"/>
</dbReference>
<feature type="domain" description="FANCI solenoid 2" evidence="2">
    <location>
        <begin position="315"/>
        <end position="478"/>
    </location>
</feature>
<feature type="domain" description="FANCI solenoid 1" evidence="1">
    <location>
        <begin position="100"/>
        <end position="216"/>
    </location>
</feature>
<feature type="domain" description="FANCI helical" evidence="5">
    <location>
        <begin position="221"/>
        <end position="293"/>
    </location>
</feature>
<evidence type="ECO:0000259" key="3">
    <source>
        <dbReference type="Pfam" id="PF14677"/>
    </source>
</evidence>
<evidence type="ECO:0000313" key="8">
    <source>
        <dbReference type="Proteomes" id="UP000193642"/>
    </source>
</evidence>
<name>A0A1Y2CXV7_9FUNG</name>
<evidence type="ECO:0000259" key="2">
    <source>
        <dbReference type="Pfam" id="PF14676"/>
    </source>
</evidence>
<dbReference type="Pfam" id="PF14677">
    <property type="entry name" value="FANCI_S3"/>
    <property type="match status" value="1"/>
</dbReference>
<evidence type="ECO:0000259" key="6">
    <source>
        <dbReference type="Pfam" id="PF14680"/>
    </source>
</evidence>
<sequence length="1178" mass="132032">MDFTKLRAEIDGCDLEEKRGKLQEVLAWLLAETSRNEVEASEAVSVLQTKSGSVPGFASSALAQITAALSTIPPKAVEAVPALLAAAGRDDGARDAFTLKLVKVEWPTRIANALALAFSDLPLPPVAHQALVEKLVRIMKTSQPANLASIVRFLLIQAKAGQRKIILQEILEYMNHFDLLLGDSSEDDWKNNKLSKSKKDAIRTEGTILIQICFAVRQNQDLGIELLQLLKANKGMNHTPFSFSLLLAMSQIHRFEGPALDALKGLANSACKDFEYHRRSAWIPLAAKQAMSPITIWKILKRIILKSEHWDNLIPDLHNLAFTLIESAPIPPSNHRLVFEEFAEECVWGLYDLGTWILLELCVIHAGIVKTIADQVLSRIITKPVNIVTYSYLLEMLARKSAAQVSLLSSKILEVLNCLGEVPVTVSERFLWAISPLFDTITGPESSNSSFRESLFIPLRKGMFSSDIASRKVSVSTLVHFLKLVEPPSESGSQNMISSSDSEIFYILRRGMNQQYDIRVQLCDGFLNIMELQPWLASSCLDLFISQFTRYYEETDNIRAPLHLEACFDGSQIAEPLPELMSVLMSAISASTSSSRDLKEYKAMFEKILEKLTKADLVDYEIDKEADYMGDSETSKKSKGMVDMLLGVLDIAIEYCMTSEEMTDERVDIVLSLYRKSVSIRTFVKDKMKAKKGFGNKLTHTPVSCGLVGRITMLQNLFDTNAVPRLRSNAEFTQQIVLDTLAIIKKVTTQFVRPSPELISQVNTLGQLLFCEVLRKTTVAIHAPKSPERGIFAAAVECFEKLFSFVLSDMPSCVNDFLKEIAAAEDDAVVVDTFVNEIQELISNVLEPHVPYSREAVLLIKCLGDLWGFLDEKGSSTNIAYNMESFVKLTEDVLDWSFGLWKSHHAVESGLSKTLVGLFCKMQRRCGDALPLRQLILCIQKSEGVLLEGAEDESQNDEFDVGEMNQKDLPALVSTILSNMTDDLDDVRWIVSKLKVYSPEDVQDLLIEPVIYNKLIGVIDVLNDILRTTLPTDASDMVFIPMIHVFKVVNGLLKYKIVNPEVSNKFCELMQAMTEKLRDSMVEIIPTMQDIDTKDCEDLGGKKGASMLFKKRKRTSRESKSLPTLIFETEQFDRYLIALHKKSGANLMRYVKRSTARDFKIKDKADGKEKDKKVKTDK</sequence>
<dbReference type="InterPro" id="IPR029314">
    <property type="entry name" value="FANCI_S4"/>
</dbReference>
<dbReference type="SUPFAM" id="SSF48371">
    <property type="entry name" value="ARM repeat"/>
    <property type="match status" value="1"/>
</dbReference>